<evidence type="ECO:0000313" key="1">
    <source>
        <dbReference type="EMBL" id="KAJ9049893.1"/>
    </source>
</evidence>
<name>A0ACC2RIG4_9FUNG</name>
<sequence length="213" mass="24130">MNQFVYFESDMDTEKTKRIHIEVIQSPTKARNCGFGNHDKRPLDPPPVVQLMTPTNSLSQDKHFEQCKNFVVRCDLCPIHARLPTNPANAIETMSVIHPSTKEEVPNLTGNITASPFMFYDNTTNQKYIVFVFNKLYVRTPGYYKLVFSLYPVKNEEIPTKCSSMAMSDPFTCYLPSLFPGVDASTTLSKDLKDQGVPVTIHEGHTEGDPNQY</sequence>
<dbReference type="Proteomes" id="UP001165960">
    <property type="component" value="Unassembled WGS sequence"/>
</dbReference>
<dbReference type="EMBL" id="QTSX02007190">
    <property type="protein sequence ID" value="KAJ9049893.1"/>
    <property type="molecule type" value="Genomic_DNA"/>
</dbReference>
<protein>
    <submittedName>
        <fullName evidence="1">Uncharacterized protein</fullName>
    </submittedName>
</protein>
<keyword evidence="2" id="KW-1185">Reference proteome</keyword>
<organism evidence="1 2">
    <name type="scientific">Entomophthora muscae</name>
    <dbReference type="NCBI Taxonomy" id="34485"/>
    <lineage>
        <taxon>Eukaryota</taxon>
        <taxon>Fungi</taxon>
        <taxon>Fungi incertae sedis</taxon>
        <taxon>Zoopagomycota</taxon>
        <taxon>Entomophthoromycotina</taxon>
        <taxon>Entomophthoromycetes</taxon>
        <taxon>Entomophthorales</taxon>
        <taxon>Entomophthoraceae</taxon>
        <taxon>Entomophthora</taxon>
    </lineage>
</organism>
<comment type="caution">
    <text evidence="1">The sequence shown here is derived from an EMBL/GenBank/DDBJ whole genome shotgun (WGS) entry which is preliminary data.</text>
</comment>
<accession>A0ACC2RIG4</accession>
<reference evidence="1" key="1">
    <citation type="submission" date="2022-04" db="EMBL/GenBank/DDBJ databases">
        <title>Genome of the entomopathogenic fungus Entomophthora muscae.</title>
        <authorList>
            <person name="Elya C."/>
            <person name="Lovett B.R."/>
            <person name="Lee E."/>
            <person name="Macias A.M."/>
            <person name="Hajek A.E."/>
            <person name="De Bivort B.L."/>
            <person name="Kasson M.T."/>
            <person name="De Fine Licht H.H."/>
            <person name="Stajich J.E."/>
        </authorList>
    </citation>
    <scope>NUCLEOTIDE SEQUENCE</scope>
    <source>
        <strain evidence="1">Berkeley</strain>
    </source>
</reference>
<gene>
    <name evidence="1" type="ORF">DSO57_1019799</name>
</gene>
<evidence type="ECO:0000313" key="2">
    <source>
        <dbReference type="Proteomes" id="UP001165960"/>
    </source>
</evidence>
<proteinExistence type="predicted"/>